<dbReference type="SUPFAM" id="SSF53474">
    <property type="entry name" value="alpha/beta-Hydrolases"/>
    <property type="match status" value="1"/>
</dbReference>
<dbReference type="InterPro" id="IPR005944">
    <property type="entry name" value="Pro_iminopeptidase"/>
</dbReference>
<dbReference type="STRING" id="935700.jaqu_12460"/>
<keyword evidence="3" id="KW-1185">Reference proteome</keyword>
<evidence type="ECO:0000256" key="1">
    <source>
        <dbReference type="ARBA" id="ARBA00021843"/>
    </source>
</evidence>
<dbReference type="GO" id="GO:0004177">
    <property type="term" value="F:aminopeptidase activity"/>
    <property type="evidence" value="ECO:0007669"/>
    <property type="project" value="UniProtKB-KW"/>
</dbReference>
<protein>
    <recommendedName>
        <fullName evidence="1">Proline iminopeptidase</fullName>
    </recommendedName>
</protein>
<evidence type="ECO:0000313" key="3">
    <source>
        <dbReference type="Proteomes" id="UP000032232"/>
    </source>
</evidence>
<sequence length="167" mass="17882">MFLPEAFEAFQAGAPEGAPGVGMAEAYAPRLASDAPRVAFDAARAWCRWEEAVLQVDPRAEPSGRFEDPTFRLGFARVVTHYFRHLAWLDPPLLDRAADLAGLPVTLINSRLDLSCPLSTAWSLHRAIPGSALKIIPGSLHGTLYGPLADAIVEAGGAHADVLEGRS</sequence>
<reference evidence="2 3" key="1">
    <citation type="submission" date="2015-02" db="EMBL/GenBank/DDBJ databases">
        <title>Genome Sequence of Jannaschia aquimarina DSM28248, a member of the Roseobacter clade.</title>
        <authorList>
            <person name="Voget S."/>
            <person name="Daniel R."/>
        </authorList>
    </citation>
    <scope>NUCLEOTIDE SEQUENCE [LARGE SCALE GENOMIC DNA]</scope>
    <source>
        <strain evidence="2 3">GSW-M26</strain>
    </source>
</reference>
<gene>
    <name evidence="2" type="primary">pip_2</name>
    <name evidence="2" type="ORF">jaqu_12460</name>
</gene>
<keyword evidence="2" id="KW-0378">Hydrolase</keyword>
<dbReference type="InterPro" id="IPR029058">
    <property type="entry name" value="AB_hydrolase_fold"/>
</dbReference>
<dbReference type="EMBL" id="JYFE01000023">
    <property type="protein sequence ID" value="KIT17056.1"/>
    <property type="molecule type" value="Genomic_DNA"/>
</dbReference>
<keyword evidence="2" id="KW-0645">Protease</keyword>
<proteinExistence type="predicted"/>
<dbReference type="PANTHER" id="PTHR43722:SF1">
    <property type="entry name" value="PROLINE IMINOPEPTIDASE"/>
    <property type="match status" value="1"/>
</dbReference>
<dbReference type="GO" id="GO:0005737">
    <property type="term" value="C:cytoplasm"/>
    <property type="evidence" value="ECO:0007669"/>
    <property type="project" value="InterPro"/>
</dbReference>
<keyword evidence="2" id="KW-0031">Aminopeptidase</keyword>
<dbReference type="AlphaFoldDB" id="A0A0D1EJA0"/>
<evidence type="ECO:0000313" key="2">
    <source>
        <dbReference type="EMBL" id="KIT17056.1"/>
    </source>
</evidence>
<dbReference type="Proteomes" id="UP000032232">
    <property type="component" value="Unassembled WGS sequence"/>
</dbReference>
<dbReference type="Gene3D" id="3.40.50.1820">
    <property type="entry name" value="alpha/beta hydrolase"/>
    <property type="match status" value="1"/>
</dbReference>
<accession>A0A0D1EJA0</accession>
<dbReference type="GO" id="GO:0006508">
    <property type="term" value="P:proteolysis"/>
    <property type="evidence" value="ECO:0007669"/>
    <property type="project" value="InterPro"/>
</dbReference>
<organism evidence="2 3">
    <name type="scientific">Jannaschia aquimarina</name>
    <dbReference type="NCBI Taxonomy" id="935700"/>
    <lineage>
        <taxon>Bacteria</taxon>
        <taxon>Pseudomonadati</taxon>
        <taxon>Pseudomonadota</taxon>
        <taxon>Alphaproteobacteria</taxon>
        <taxon>Rhodobacterales</taxon>
        <taxon>Roseobacteraceae</taxon>
        <taxon>Jannaschia</taxon>
    </lineage>
</organism>
<dbReference type="PANTHER" id="PTHR43722">
    <property type="entry name" value="PROLINE IMINOPEPTIDASE"/>
    <property type="match status" value="1"/>
</dbReference>
<name>A0A0D1EJA0_9RHOB</name>
<comment type="caution">
    <text evidence="2">The sequence shown here is derived from an EMBL/GenBank/DDBJ whole genome shotgun (WGS) entry which is preliminary data.</text>
</comment>
<dbReference type="PATRIC" id="fig|935700.4.peg.1296"/>
<dbReference type="OrthoDB" id="9796770at2"/>